<reference evidence="1 2" key="1">
    <citation type="submission" date="2020-09" db="EMBL/GenBank/DDBJ databases">
        <title>Novel species in genus Gordonia.</title>
        <authorList>
            <person name="Zhang G."/>
        </authorList>
    </citation>
    <scope>NUCLEOTIDE SEQUENCE [LARGE SCALE GENOMIC DNA]</scope>
    <source>
        <strain evidence="1 2">ON-33</strain>
    </source>
</reference>
<keyword evidence="2" id="KW-1185">Reference proteome</keyword>
<dbReference type="GO" id="GO:0016787">
    <property type="term" value="F:hydrolase activity"/>
    <property type="evidence" value="ECO:0007669"/>
    <property type="project" value="UniProtKB-KW"/>
</dbReference>
<dbReference type="InterPro" id="IPR029058">
    <property type="entry name" value="AB_hydrolase_fold"/>
</dbReference>
<sequence length="236" mass="24100">MPGTAGSDRRVPTTIVAMPGTGSDADYVHRAFGPAADEIGLTLIALEPSENLVEGHLRRLDEIAGSAGPLIVGGVSIGAAIALSWALRSPCAGVWAALPAWTGDPDAAPAAWSARATAGALVADGLEPTIVAMAASSPEWLAAELSRSWRALHPGLTDQLTEAAGYHSPDLAQIATLTAPLAITAAVDDPVHPGEVGREWAAAAPRSALTEVTLEDWGNNPAVLGFGCARGWLGIR</sequence>
<proteinExistence type="predicted"/>
<evidence type="ECO:0000313" key="2">
    <source>
        <dbReference type="Proteomes" id="UP000602395"/>
    </source>
</evidence>
<comment type="caution">
    <text evidence="1">The sequence shown here is derived from an EMBL/GenBank/DDBJ whole genome shotgun (WGS) entry which is preliminary data.</text>
</comment>
<protein>
    <submittedName>
        <fullName evidence="1">Alpha/beta hydrolase</fullName>
    </submittedName>
</protein>
<dbReference type="SUPFAM" id="SSF53474">
    <property type="entry name" value="alpha/beta-Hydrolases"/>
    <property type="match status" value="1"/>
</dbReference>
<dbReference type="Proteomes" id="UP000602395">
    <property type="component" value="Unassembled WGS sequence"/>
</dbReference>
<keyword evidence="1" id="KW-0378">Hydrolase</keyword>
<accession>A0ABR7WGY5</accession>
<gene>
    <name evidence="1" type="ORF">IDF66_19780</name>
</gene>
<dbReference type="RefSeq" id="WP_190268282.1">
    <property type="nucleotide sequence ID" value="NZ_BAABAD010000004.1"/>
</dbReference>
<dbReference type="EMBL" id="JACWMS010000004">
    <property type="protein sequence ID" value="MBD1321826.1"/>
    <property type="molecule type" value="Genomic_DNA"/>
</dbReference>
<evidence type="ECO:0000313" key="1">
    <source>
        <dbReference type="EMBL" id="MBD1321826.1"/>
    </source>
</evidence>
<dbReference type="Gene3D" id="3.40.50.1820">
    <property type="entry name" value="alpha/beta hydrolase"/>
    <property type="match status" value="1"/>
</dbReference>
<name>A0ABR7WGY5_9ACTN</name>
<organism evidence="1 2">
    <name type="scientific">Gordonia hankookensis</name>
    <dbReference type="NCBI Taxonomy" id="589403"/>
    <lineage>
        <taxon>Bacteria</taxon>
        <taxon>Bacillati</taxon>
        <taxon>Actinomycetota</taxon>
        <taxon>Actinomycetes</taxon>
        <taxon>Mycobacteriales</taxon>
        <taxon>Gordoniaceae</taxon>
        <taxon>Gordonia</taxon>
    </lineage>
</organism>